<accession>N9RI53</accession>
<dbReference type="HOGENOM" id="CLU_3179009_0_0_6"/>
<evidence type="ECO:0000313" key="1">
    <source>
        <dbReference type="EMBL" id="ENX57634.1"/>
    </source>
</evidence>
<evidence type="ECO:0000313" key="2">
    <source>
        <dbReference type="Proteomes" id="UP000013084"/>
    </source>
</evidence>
<reference evidence="1 2" key="1">
    <citation type="submission" date="2013-02" db="EMBL/GenBank/DDBJ databases">
        <title>The Genome Sequence of Acinetobacter sp. CIP 70.18.</title>
        <authorList>
            <consortium name="The Broad Institute Genome Sequencing Platform"/>
            <consortium name="The Broad Institute Genome Sequencing Center for Infectious Disease"/>
            <person name="Cerqueira G."/>
            <person name="Feldgarden M."/>
            <person name="Courvalin P."/>
            <person name="Perichon B."/>
            <person name="Grillot-Courvalin C."/>
            <person name="Clermont D."/>
            <person name="Rocha E."/>
            <person name="Yoon E.-J."/>
            <person name="Nemec A."/>
            <person name="Walker B."/>
            <person name="Young S.K."/>
            <person name="Zeng Q."/>
            <person name="Gargeya S."/>
            <person name="Fitzgerald M."/>
            <person name="Haas B."/>
            <person name="Abouelleil A."/>
            <person name="Alvarado L."/>
            <person name="Arachchi H.M."/>
            <person name="Berlin A.M."/>
            <person name="Chapman S.B."/>
            <person name="Dewar J."/>
            <person name="Goldberg J."/>
            <person name="Griggs A."/>
            <person name="Gujja S."/>
            <person name="Hansen M."/>
            <person name="Howarth C."/>
            <person name="Imamovic A."/>
            <person name="Larimer J."/>
            <person name="McCowan C."/>
            <person name="Murphy C."/>
            <person name="Neiman D."/>
            <person name="Pearson M."/>
            <person name="Priest M."/>
            <person name="Roberts A."/>
            <person name="Saif S."/>
            <person name="Shea T."/>
            <person name="Sisk P."/>
            <person name="Sykes S."/>
            <person name="Wortman J."/>
            <person name="Nusbaum C."/>
            <person name="Birren B."/>
        </authorList>
    </citation>
    <scope>NUCLEOTIDE SEQUENCE [LARGE SCALE GENOMIC DNA]</scope>
    <source>
        <strain evidence="1 2">CIP 70.18</strain>
    </source>
</reference>
<organism evidence="1 2">
    <name type="scientific">Acinetobacter higginsii</name>
    <dbReference type="NCBI Taxonomy" id="70347"/>
    <lineage>
        <taxon>Bacteria</taxon>
        <taxon>Pseudomonadati</taxon>
        <taxon>Pseudomonadota</taxon>
        <taxon>Gammaproteobacteria</taxon>
        <taxon>Moraxellales</taxon>
        <taxon>Moraxellaceae</taxon>
        <taxon>Acinetobacter</taxon>
    </lineage>
</organism>
<dbReference type="Proteomes" id="UP000013084">
    <property type="component" value="Unassembled WGS sequence"/>
</dbReference>
<proteinExistence type="predicted"/>
<name>N9RI53_9GAMM</name>
<comment type="caution">
    <text evidence="1">The sequence shown here is derived from an EMBL/GenBank/DDBJ whole genome shotgun (WGS) entry which is preliminary data.</text>
</comment>
<protein>
    <submittedName>
        <fullName evidence="1">Uncharacterized protein</fullName>
    </submittedName>
</protein>
<dbReference type="PATRIC" id="fig|1217700.3.peg.1961"/>
<keyword evidence="2" id="KW-1185">Reference proteome</keyword>
<dbReference type="EMBL" id="APRN01000036">
    <property type="protein sequence ID" value="ENX57634.1"/>
    <property type="molecule type" value="Genomic_DNA"/>
</dbReference>
<gene>
    <name evidence="1" type="ORF">F902_02031</name>
</gene>
<sequence>MITNWITCARHPRAALYTVYLKRLNGDIQISFFLDSDLVSKDGIYE</sequence>
<dbReference type="AlphaFoldDB" id="N9RI53"/>